<dbReference type="InterPro" id="IPR050570">
    <property type="entry name" value="Cell_wall_metabolism_enzyme"/>
</dbReference>
<reference evidence="4 5" key="1">
    <citation type="submission" date="2016-11" db="EMBL/GenBank/DDBJ databases">
        <authorList>
            <person name="Jaros S."/>
            <person name="Januszkiewicz K."/>
            <person name="Wedrychowicz H."/>
        </authorList>
    </citation>
    <scope>NUCLEOTIDE SEQUENCE [LARGE SCALE GENOMIC DNA]</scope>
    <source>
        <strain evidence="4 5">DSM 26897</strain>
    </source>
</reference>
<feature type="domain" description="M23ase beta-sheet core" evidence="2">
    <location>
        <begin position="193"/>
        <end position="284"/>
    </location>
</feature>
<evidence type="ECO:0000259" key="2">
    <source>
        <dbReference type="Pfam" id="PF01551"/>
    </source>
</evidence>
<protein>
    <recommendedName>
        <fullName evidence="6">Murein DD-endopeptidase MepM and murein hydrolase activator NlpD, contain LysM domain</fullName>
    </recommendedName>
</protein>
<feature type="chain" id="PRO_5012883666" description="Murein DD-endopeptidase MepM and murein hydrolase activator NlpD, contain LysM domain" evidence="1">
    <location>
        <begin position="20"/>
        <end position="323"/>
    </location>
</feature>
<feature type="signal peptide" evidence="1">
    <location>
        <begin position="1"/>
        <end position="19"/>
    </location>
</feature>
<dbReference type="GO" id="GO:0004222">
    <property type="term" value="F:metalloendopeptidase activity"/>
    <property type="evidence" value="ECO:0007669"/>
    <property type="project" value="TreeGrafter"/>
</dbReference>
<keyword evidence="5" id="KW-1185">Reference proteome</keyword>
<dbReference type="PANTHER" id="PTHR21666">
    <property type="entry name" value="PEPTIDASE-RELATED"/>
    <property type="match status" value="1"/>
</dbReference>
<proteinExistence type="predicted"/>
<feature type="domain" description="DUF3887" evidence="3">
    <location>
        <begin position="30"/>
        <end position="115"/>
    </location>
</feature>
<name>A0A1M5GUW9_9BACT</name>
<dbReference type="Proteomes" id="UP000184368">
    <property type="component" value="Unassembled WGS sequence"/>
</dbReference>
<dbReference type="Pfam" id="PF13026">
    <property type="entry name" value="DUF3887"/>
    <property type="match status" value="1"/>
</dbReference>
<dbReference type="Gene3D" id="2.70.70.10">
    <property type="entry name" value="Glucose Permease (Domain IIA)"/>
    <property type="match status" value="1"/>
</dbReference>
<dbReference type="SUPFAM" id="SSF51261">
    <property type="entry name" value="Duplicated hybrid motif"/>
    <property type="match status" value="1"/>
</dbReference>
<dbReference type="CDD" id="cd12797">
    <property type="entry name" value="M23_peptidase"/>
    <property type="match status" value="1"/>
</dbReference>
<keyword evidence="1" id="KW-0732">Signal</keyword>
<dbReference type="InterPro" id="IPR016047">
    <property type="entry name" value="M23ase_b-sheet_dom"/>
</dbReference>
<dbReference type="AlphaFoldDB" id="A0A1M5GUW9"/>
<sequence>MRNLLLCIISLFANQILSAQNSQTQNQQVAARFEMLYNAGRYDSIFALFTAQMKQALPADKTVAFLQGLNKQAGTIQSREFVRHRAGFDEYKTRFEKALFSLNIAVDDSSRISGLLVRPFTESSLPKMKRNLSPLALPFKEEWTVVWGGDTKEQNYHVESPAQQHAFDLVIKDSAGKSHRNKGASNADYYAFGKPLYAPADGEVVQVVDGIPDNTPGTLNPIYVPGNTVIIKTAREEYLFFAHFQQHTIKVRQGQKVKAEQLLGLCGNSGNSSEPHLHFHVQNTADMNVATGVKCYFNKLLVNGTVKEDYSPIQGERIKLAGK</sequence>
<dbReference type="EMBL" id="FQUO01000017">
    <property type="protein sequence ID" value="SHG07546.1"/>
    <property type="molecule type" value="Genomic_DNA"/>
</dbReference>
<dbReference type="InterPro" id="IPR024981">
    <property type="entry name" value="DUF3887"/>
</dbReference>
<evidence type="ECO:0000256" key="1">
    <source>
        <dbReference type="SAM" id="SignalP"/>
    </source>
</evidence>
<dbReference type="Gene3D" id="3.10.450.590">
    <property type="match status" value="1"/>
</dbReference>
<dbReference type="InterPro" id="IPR011055">
    <property type="entry name" value="Dup_hybrid_motif"/>
</dbReference>
<evidence type="ECO:0000313" key="4">
    <source>
        <dbReference type="EMBL" id="SHG07546.1"/>
    </source>
</evidence>
<dbReference type="OrthoDB" id="9809488at2"/>
<evidence type="ECO:0000313" key="5">
    <source>
        <dbReference type="Proteomes" id="UP000184368"/>
    </source>
</evidence>
<gene>
    <name evidence="4" type="ORF">SAMN05444008_11770</name>
</gene>
<dbReference type="Pfam" id="PF01551">
    <property type="entry name" value="Peptidase_M23"/>
    <property type="match status" value="1"/>
</dbReference>
<dbReference type="PANTHER" id="PTHR21666:SF270">
    <property type="entry name" value="MUREIN HYDROLASE ACTIVATOR ENVC"/>
    <property type="match status" value="1"/>
</dbReference>
<evidence type="ECO:0000259" key="3">
    <source>
        <dbReference type="Pfam" id="PF13026"/>
    </source>
</evidence>
<accession>A0A1M5GUW9</accession>
<dbReference type="RefSeq" id="WP_073046766.1">
    <property type="nucleotide sequence ID" value="NZ_FQUO01000017.1"/>
</dbReference>
<evidence type="ECO:0008006" key="6">
    <source>
        <dbReference type="Google" id="ProtNLM"/>
    </source>
</evidence>
<dbReference type="STRING" id="1302690.BUE76_02430"/>
<organism evidence="4 5">
    <name type="scientific">Cnuella takakiae</name>
    <dbReference type="NCBI Taxonomy" id="1302690"/>
    <lineage>
        <taxon>Bacteria</taxon>
        <taxon>Pseudomonadati</taxon>
        <taxon>Bacteroidota</taxon>
        <taxon>Chitinophagia</taxon>
        <taxon>Chitinophagales</taxon>
        <taxon>Chitinophagaceae</taxon>
        <taxon>Cnuella</taxon>
    </lineage>
</organism>